<gene>
    <name evidence="1" type="primary">CIC1</name>
    <name evidence="1" type="ORF">IWQ57_003976</name>
</gene>
<sequence length="312" mass="33965">MSLSHDLVLRASTSLLKYVEKQQEKEAPTNLLADDAQTVYLVIGVKKLSLQMKHKPYRIPLKVPIYDEASSVCLFTKNNDGAHIEKLQSLNIPQIKEIISLAQLKTEYKAYEARRLLLARHELFLADDRVLGDLPEALGVKFFKAKKLPSPVNLQAGNLKAEMEKALGCTYFRQNKGTCNAVKVGTSGMSAADLADNIAGAAELVVQRIPKGWANVQSVGIKTGTSLTLPIYNTLPTSATAIGETGALVQDMEQASDNEEDEDDGKKRKAKKQASEDAAPAKGKKSRKSPLSRSKADNLVKAFAAKRSSTKA</sequence>
<keyword evidence="1" id="KW-0647">Proteasome</keyword>
<comment type="caution">
    <text evidence="1">The sequence shown here is derived from an EMBL/GenBank/DDBJ whole genome shotgun (WGS) entry which is preliminary data.</text>
</comment>
<proteinExistence type="predicted"/>
<dbReference type="EMBL" id="JANBUJ010001439">
    <property type="protein sequence ID" value="KAJ2767371.1"/>
    <property type="molecule type" value="Genomic_DNA"/>
</dbReference>
<dbReference type="Proteomes" id="UP001140234">
    <property type="component" value="Unassembled WGS sequence"/>
</dbReference>
<reference evidence="1" key="1">
    <citation type="submission" date="2022-07" db="EMBL/GenBank/DDBJ databases">
        <title>Phylogenomic reconstructions and comparative analyses of Kickxellomycotina fungi.</title>
        <authorList>
            <person name="Reynolds N.K."/>
            <person name="Stajich J.E."/>
            <person name="Barry K."/>
            <person name="Grigoriev I.V."/>
            <person name="Crous P."/>
            <person name="Smith M.E."/>
        </authorList>
    </citation>
    <scope>NUCLEOTIDE SEQUENCE</scope>
    <source>
        <strain evidence="1">CBS 109366</strain>
    </source>
</reference>
<organism evidence="1 2">
    <name type="scientific">Coemansia nantahalensis</name>
    <dbReference type="NCBI Taxonomy" id="2789366"/>
    <lineage>
        <taxon>Eukaryota</taxon>
        <taxon>Fungi</taxon>
        <taxon>Fungi incertae sedis</taxon>
        <taxon>Zoopagomycota</taxon>
        <taxon>Kickxellomycotina</taxon>
        <taxon>Kickxellomycetes</taxon>
        <taxon>Kickxellales</taxon>
        <taxon>Kickxellaceae</taxon>
        <taxon>Coemansia</taxon>
    </lineage>
</organism>
<evidence type="ECO:0000313" key="1">
    <source>
        <dbReference type="EMBL" id="KAJ2767371.1"/>
    </source>
</evidence>
<protein>
    <submittedName>
        <fullName evidence="1">Proteasome-interacting protein cic1</fullName>
    </submittedName>
</protein>
<accession>A0ACC1JU64</accession>
<evidence type="ECO:0000313" key="2">
    <source>
        <dbReference type="Proteomes" id="UP001140234"/>
    </source>
</evidence>
<name>A0ACC1JU64_9FUNG</name>
<keyword evidence="2" id="KW-1185">Reference proteome</keyword>